<evidence type="ECO:0000313" key="2">
    <source>
        <dbReference type="Proteomes" id="UP001058074"/>
    </source>
</evidence>
<protein>
    <submittedName>
        <fullName evidence="1">GNAT family N-acetyltransferase</fullName>
    </submittedName>
</protein>
<comment type="caution">
    <text evidence="1">The sequence shown here is derived from an EMBL/GenBank/DDBJ whole genome shotgun (WGS) entry which is preliminary data.</text>
</comment>
<evidence type="ECO:0000313" key="1">
    <source>
        <dbReference type="EMBL" id="GKX66727.1"/>
    </source>
</evidence>
<proteinExistence type="predicted"/>
<keyword evidence="2" id="KW-1185">Reference proteome</keyword>
<reference evidence="1" key="1">
    <citation type="journal article" date="2025" name="Int. J. Syst. Evol. Microbiol.">
        <title>Inconstantimicrobium mannanitabidum sp. nov., a novel member of the family Clostridiaceae isolated from anoxic soil under the treatment of reductive soil disinfestation.</title>
        <authorList>
            <person name="Ueki A."/>
            <person name="Tonouchi A."/>
            <person name="Honma S."/>
            <person name="Kaku N."/>
            <person name="Ueki K."/>
        </authorList>
    </citation>
    <scope>NUCLEOTIDE SEQUENCE</scope>
    <source>
        <strain evidence="1">TW13</strain>
    </source>
</reference>
<organism evidence="1 2">
    <name type="scientific">Inconstantimicrobium mannanitabidum</name>
    <dbReference type="NCBI Taxonomy" id="1604901"/>
    <lineage>
        <taxon>Bacteria</taxon>
        <taxon>Bacillati</taxon>
        <taxon>Bacillota</taxon>
        <taxon>Clostridia</taxon>
        <taxon>Eubacteriales</taxon>
        <taxon>Clostridiaceae</taxon>
        <taxon>Inconstantimicrobium</taxon>
    </lineage>
</organism>
<dbReference type="Proteomes" id="UP001058074">
    <property type="component" value="Unassembled WGS sequence"/>
</dbReference>
<gene>
    <name evidence="1" type="ORF">rsdtw13_19850</name>
</gene>
<accession>A0ACB5RBU4</accession>
<dbReference type="EMBL" id="BROD01000001">
    <property type="protein sequence ID" value="GKX66727.1"/>
    <property type="molecule type" value="Genomic_DNA"/>
</dbReference>
<name>A0ACB5RBU4_9CLOT</name>
<sequence length="326" mass="37042">MEFRKLELNYVDEAVELAIEEYKNECANNQQLLVKDYRDKLRMLLIDIFNSKYGLVAIEDEKLVGYLVFLGGFKGQFGNVKGSFSPLFGSAFAGKSRKKTASMLFENVSNVMIKDGIFSFAICKYAHDKEIAEALIFSGFGIRCSDAIKNLAYVDEVKMDSGCRYEEISYQKVSILIGLKNGLSDHMSASPIYMPIAHFTADEFVAKCARMKSRFFVAYAGNRPVGYIEICKEAETFISEDPEVLNICGTYVEKQCRNSSVANELLMYTMKILADEGVKYLGVDCETLNPTALRFWKKNFECYTYSFVRRVDERIVNFYNSGSLNE</sequence>